<dbReference type="RefSeq" id="WP_353293090.1">
    <property type="nucleotide sequence ID" value="NZ_BAABWH010000001.1"/>
</dbReference>
<dbReference type="PANTHER" id="PTHR35867">
    <property type="entry name" value="PROTEIN RSEC"/>
    <property type="match status" value="1"/>
</dbReference>
<keyword evidence="1" id="KW-0812">Transmembrane</keyword>
<dbReference type="Proteomes" id="UP001481413">
    <property type="component" value="Unassembled WGS sequence"/>
</dbReference>
<sequence>MNQEIVQVVETGNNGVWVEGIQQSACNSCSARAGCGQHSLSKLGKPVRLWVPTGDHFRVGEQVTIQLPSGSLAISALCLYGLPLIGLIIGAVIGYQGGSEPQSLLAGALGLVGGLLMARKLGQKMQGQWQPSVLKNAPVNTIKQGGLTD</sequence>
<comment type="caution">
    <text evidence="2">The sequence shown here is derived from an EMBL/GenBank/DDBJ whole genome shotgun (WGS) entry which is preliminary data.</text>
</comment>
<name>A0ABP9ZVI3_9GAMM</name>
<accession>A0ABP9ZVI3</accession>
<dbReference type="InterPro" id="IPR007359">
    <property type="entry name" value="SigmaE_reg_RseC_MucC"/>
</dbReference>
<evidence type="ECO:0000313" key="3">
    <source>
        <dbReference type="Proteomes" id="UP001481413"/>
    </source>
</evidence>
<feature type="transmembrane region" description="Helical" evidence="1">
    <location>
        <begin position="101"/>
        <end position="118"/>
    </location>
</feature>
<reference evidence="2 3" key="1">
    <citation type="submission" date="2024-04" db="EMBL/GenBank/DDBJ databases">
        <title>Draft genome sequence of Thalassolituus maritimus NBRC 116585.</title>
        <authorList>
            <person name="Miyakawa T."/>
            <person name="Kusuya Y."/>
            <person name="Miura T."/>
        </authorList>
    </citation>
    <scope>NUCLEOTIDE SEQUENCE [LARGE SCALE GENOMIC DNA]</scope>
    <source>
        <strain evidence="2 3">5NW40-0001</strain>
    </source>
</reference>
<protein>
    <submittedName>
        <fullName evidence="2">SoxR-reducing system protein RseC</fullName>
    </submittedName>
</protein>
<dbReference type="EMBL" id="BAABWH010000001">
    <property type="protein sequence ID" value="GAA6144146.1"/>
    <property type="molecule type" value="Genomic_DNA"/>
</dbReference>
<dbReference type="PANTHER" id="PTHR35867:SF1">
    <property type="entry name" value="PROTEIN RSEC"/>
    <property type="match status" value="1"/>
</dbReference>
<dbReference type="PIRSF" id="PIRSF004923">
    <property type="entry name" value="RseC"/>
    <property type="match status" value="1"/>
</dbReference>
<evidence type="ECO:0000256" key="1">
    <source>
        <dbReference type="SAM" id="Phobius"/>
    </source>
</evidence>
<dbReference type="Pfam" id="PF04246">
    <property type="entry name" value="RseC_MucC"/>
    <property type="match status" value="1"/>
</dbReference>
<dbReference type="InterPro" id="IPR026268">
    <property type="entry name" value="RseC"/>
</dbReference>
<organism evidence="2 3">
    <name type="scientific">Thalassolituus maritimus</name>
    <dbReference type="NCBI Taxonomy" id="484498"/>
    <lineage>
        <taxon>Bacteria</taxon>
        <taxon>Pseudomonadati</taxon>
        <taxon>Pseudomonadota</taxon>
        <taxon>Gammaproteobacteria</taxon>
        <taxon>Oceanospirillales</taxon>
        <taxon>Oceanospirillaceae</taxon>
        <taxon>Thalassolituus</taxon>
    </lineage>
</organism>
<gene>
    <name evidence="2" type="primary">rseC</name>
    <name evidence="2" type="ORF">NBRC116585_02630</name>
</gene>
<proteinExistence type="predicted"/>
<keyword evidence="3" id="KW-1185">Reference proteome</keyword>
<evidence type="ECO:0000313" key="2">
    <source>
        <dbReference type="EMBL" id="GAA6144146.1"/>
    </source>
</evidence>
<feature type="transmembrane region" description="Helical" evidence="1">
    <location>
        <begin position="72"/>
        <end position="95"/>
    </location>
</feature>
<keyword evidence="1" id="KW-1133">Transmembrane helix</keyword>
<keyword evidence="1" id="KW-0472">Membrane</keyword>